<dbReference type="InterPro" id="IPR008775">
    <property type="entry name" value="Phytyl_CoA_dOase-like"/>
</dbReference>
<dbReference type="Pfam" id="PF05721">
    <property type="entry name" value="PhyH"/>
    <property type="match status" value="1"/>
</dbReference>
<dbReference type="Gene3D" id="2.60.120.620">
    <property type="entry name" value="q2cbj1_9rhob like domain"/>
    <property type="match status" value="1"/>
</dbReference>
<dbReference type="SUPFAM" id="SSF51197">
    <property type="entry name" value="Clavaminate synthase-like"/>
    <property type="match status" value="1"/>
</dbReference>
<proteinExistence type="predicted"/>
<organism evidence="2 3">
    <name type="scientific">Edaphochlamys debaryana</name>
    <dbReference type="NCBI Taxonomy" id="47281"/>
    <lineage>
        <taxon>Eukaryota</taxon>
        <taxon>Viridiplantae</taxon>
        <taxon>Chlorophyta</taxon>
        <taxon>core chlorophytes</taxon>
        <taxon>Chlorophyceae</taxon>
        <taxon>CS clade</taxon>
        <taxon>Chlamydomonadales</taxon>
        <taxon>Chlamydomonadales incertae sedis</taxon>
        <taxon>Edaphochlamys</taxon>
    </lineage>
</organism>
<evidence type="ECO:0000313" key="2">
    <source>
        <dbReference type="EMBL" id="KAG2486954.1"/>
    </source>
</evidence>
<keyword evidence="3" id="KW-1185">Reference proteome</keyword>
<dbReference type="AlphaFoldDB" id="A0A836BTL2"/>
<dbReference type="PANTHER" id="PTHR20883:SF49">
    <property type="entry name" value="PHYTANOYL-COA DIOXYGENASE"/>
    <property type="match status" value="1"/>
</dbReference>
<dbReference type="Proteomes" id="UP000612055">
    <property type="component" value="Unassembled WGS sequence"/>
</dbReference>
<gene>
    <name evidence="2" type="ORF">HYH03_014451</name>
</gene>
<dbReference type="EMBL" id="JAEHOE010000104">
    <property type="protein sequence ID" value="KAG2486954.1"/>
    <property type="molecule type" value="Genomic_DNA"/>
</dbReference>
<evidence type="ECO:0000256" key="1">
    <source>
        <dbReference type="ARBA" id="ARBA00001962"/>
    </source>
</evidence>
<evidence type="ECO:0000313" key="3">
    <source>
        <dbReference type="Proteomes" id="UP000612055"/>
    </source>
</evidence>
<protein>
    <recommendedName>
        <fullName evidence="4">Phytanoyl-CoA dioxygenase</fullName>
    </recommendedName>
</protein>
<evidence type="ECO:0008006" key="4">
    <source>
        <dbReference type="Google" id="ProtNLM"/>
    </source>
</evidence>
<reference evidence="2" key="1">
    <citation type="journal article" date="2020" name="bioRxiv">
        <title>Comparative genomics of Chlamydomonas.</title>
        <authorList>
            <person name="Craig R.J."/>
            <person name="Hasan A.R."/>
            <person name="Ness R.W."/>
            <person name="Keightley P.D."/>
        </authorList>
    </citation>
    <scope>NUCLEOTIDE SEQUENCE</scope>
    <source>
        <strain evidence="2">CCAP 11/70</strain>
    </source>
</reference>
<comment type="caution">
    <text evidence="2">The sequence shown here is derived from an EMBL/GenBank/DDBJ whole genome shotgun (WGS) entry which is preliminary data.</text>
</comment>
<sequence>MLRFERDGFVVTRSLLSGGTIDSLRHACEGEVAGRKLESLRHRIRVLCPNIDPNSIHDEAEAREVLDELATDELGFLQFFNLHRSSRTVAQVALGAELAAVAAQLLNCKKVRVYQDALFMKEPGFSQTNWHSDLRMAPFDTNQFVTAWIPLRPVRGARAGSNGAPADSGLIFAAGSHRDFALPFWHSMEGRDLSDRGYPLKDQGPMECGDVSWHHGWTLHCAAPQPMGTPPRLALSVCFFADGSRLLARDSDPSVRPELLHDEDAESYAPWLSADGLAGRGAKALKPGAVAKHRLLPVVWPQEASEATNFPL</sequence>
<comment type="cofactor">
    <cofactor evidence="1">
        <name>Fe cation</name>
        <dbReference type="ChEBI" id="CHEBI:24875"/>
    </cofactor>
</comment>
<dbReference type="PANTHER" id="PTHR20883">
    <property type="entry name" value="PHYTANOYL-COA DIOXYGENASE DOMAIN CONTAINING 1"/>
    <property type="match status" value="1"/>
</dbReference>
<dbReference type="OrthoDB" id="445007at2759"/>
<name>A0A836BTL2_9CHLO</name>
<accession>A0A836BTL2</accession>